<dbReference type="Proteomes" id="UP000094795">
    <property type="component" value="Unassembled WGS sequence"/>
</dbReference>
<reference evidence="1 2" key="1">
    <citation type="submission" date="2015-12" db="EMBL/GenBank/DDBJ databases">
        <authorList>
            <person name="Shamseldin A."/>
            <person name="Moawad H."/>
            <person name="Abd El-Rahim W.M."/>
            <person name="Sadowsky M.J."/>
        </authorList>
    </citation>
    <scope>NUCLEOTIDE SEQUENCE [LARGE SCALE GENOMIC DNA]</scope>
    <source>
        <strain evidence="1 2">JC234</strain>
    </source>
</reference>
<accession>A0A1C1Z007</accession>
<sequence>MTSPCHTNTNPAGVTADDTASAFWDRVYTGRTTPSDGRPSLVLMRFGINARLLEPEILSQLPIRHKDGARSGKLTD</sequence>
<dbReference type="RefSeq" id="WP_066175143.1">
    <property type="nucleotide sequence ID" value="NZ_LQZT01000002.1"/>
</dbReference>
<comment type="caution">
    <text evidence="1">The sequence shown here is derived from an EMBL/GenBank/DDBJ whole genome shotgun (WGS) entry which is preliminary data.</text>
</comment>
<dbReference type="STRING" id="1480615.AWJ14_05010"/>
<gene>
    <name evidence="1" type="ORF">AWJ14_05010</name>
</gene>
<dbReference type="OrthoDB" id="9765084at2"/>
<proteinExistence type="predicted"/>
<name>A0A1C1Z007_9HYPH</name>
<organism evidence="1 2">
    <name type="scientific">Hoeflea olei</name>
    <dbReference type="NCBI Taxonomy" id="1480615"/>
    <lineage>
        <taxon>Bacteria</taxon>
        <taxon>Pseudomonadati</taxon>
        <taxon>Pseudomonadota</taxon>
        <taxon>Alphaproteobacteria</taxon>
        <taxon>Hyphomicrobiales</taxon>
        <taxon>Rhizobiaceae</taxon>
        <taxon>Hoeflea</taxon>
    </lineage>
</organism>
<dbReference type="EMBL" id="LQZT01000002">
    <property type="protein sequence ID" value="OCW59062.1"/>
    <property type="molecule type" value="Genomic_DNA"/>
</dbReference>
<evidence type="ECO:0000313" key="1">
    <source>
        <dbReference type="EMBL" id="OCW59062.1"/>
    </source>
</evidence>
<keyword evidence="2" id="KW-1185">Reference proteome</keyword>
<dbReference type="AlphaFoldDB" id="A0A1C1Z007"/>
<protein>
    <submittedName>
        <fullName evidence="1">Uncharacterized protein</fullName>
    </submittedName>
</protein>
<evidence type="ECO:0000313" key="2">
    <source>
        <dbReference type="Proteomes" id="UP000094795"/>
    </source>
</evidence>